<dbReference type="GeneID" id="63813173"/>
<dbReference type="AlphaFoldDB" id="A0A2T5M774"/>
<evidence type="ECO:0008006" key="3">
    <source>
        <dbReference type="Google" id="ProtNLM"/>
    </source>
</evidence>
<proteinExistence type="predicted"/>
<dbReference type="VEuPathDB" id="FungiDB:P175DRAFT_0497473"/>
<dbReference type="SUPFAM" id="SSF48452">
    <property type="entry name" value="TPR-like"/>
    <property type="match status" value="1"/>
</dbReference>
<gene>
    <name evidence="1" type="ORF">P175DRAFT_0497473</name>
</gene>
<dbReference type="Proteomes" id="UP000244073">
    <property type="component" value="Unassembled WGS sequence"/>
</dbReference>
<comment type="caution">
    <text evidence="1">The sequence shown here is derived from an EMBL/GenBank/DDBJ whole genome shotgun (WGS) entry which is preliminary data.</text>
</comment>
<name>A0A2T5M774_9EURO</name>
<sequence>MHQRAIKLLIDTTGEDFRVAEFHDQIGDTQRCLGQFEESKHSYLRAVTLWNESSSSLLEISRTYFKLSHICEELGNATEAADAKQNGNRILGRAGDHLTEEDIDRLLLGWSRI</sequence>
<dbReference type="Gene3D" id="1.25.40.10">
    <property type="entry name" value="Tetratricopeptide repeat domain"/>
    <property type="match status" value="1"/>
</dbReference>
<evidence type="ECO:0000313" key="1">
    <source>
        <dbReference type="EMBL" id="PTU24356.1"/>
    </source>
</evidence>
<reference evidence="1 2" key="1">
    <citation type="journal article" date="2018" name="Proc. Natl. Acad. Sci. U.S.A.">
        <title>Linking secondary metabolites to gene clusters through genome sequencing of six diverse Aspergillus species.</title>
        <authorList>
            <person name="Kaerboelling I."/>
            <person name="Vesth T.C."/>
            <person name="Frisvad J.C."/>
            <person name="Nybo J.L."/>
            <person name="Theobald S."/>
            <person name="Kuo A."/>
            <person name="Bowyer P."/>
            <person name="Matsuda Y."/>
            <person name="Mondo S."/>
            <person name="Lyhne E.K."/>
            <person name="Kogle M.E."/>
            <person name="Clum A."/>
            <person name="Lipzen A."/>
            <person name="Salamov A."/>
            <person name="Ngan C.Y."/>
            <person name="Daum C."/>
            <person name="Chiniquy J."/>
            <person name="Barry K."/>
            <person name="LaButti K."/>
            <person name="Haridas S."/>
            <person name="Simmons B.A."/>
            <person name="Magnuson J.K."/>
            <person name="Mortensen U.H."/>
            <person name="Larsen T.O."/>
            <person name="Grigoriev I.V."/>
            <person name="Baker S.E."/>
            <person name="Andersen M.R."/>
        </authorList>
    </citation>
    <scope>NUCLEOTIDE SEQUENCE [LARGE SCALE GENOMIC DNA]</scope>
    <source>
        <strain evidence="1 2">IBT 24754</strain>
    </source>
</reference>
<dbReference type="InterPro" id="IPR011990">
    <property type="entry name" value="TPR-like_helical_dom_sf"/>
</dbReference>
<protein>
    <recommendedName>
        <fullName evidence="3">MalT-like TPR region domain-containing protein</fullName>
    </recommendedName>
</protein>
<dbReference type="RefSeq" id="XP_040755748.1">
    <property type="nucleotide sequence ID" value="XM_040896291.1"/>
</dbReference>
<accession>A0A2T5M774</accession>
<organism evidence="1 2">
    <name type="scientific">Aspergillus ochraceoroseus IBT 24754</name>
    <dbReference type="NCBI Taxonomy" id="1392256"/>
    <lineage>
        <taxon>Eukaryota</taxon>
        <taxon>Fungi</taxon>
        <taxon>Dikarya</taxon>
        <taxon>Ascomycota</taxon>
        <taxon>Pezizomycotina</taxon>
        <taxon>Eurotiomycetes</taxon>
        <taxon>Eurotiomycetidae</taxon>
        <taxon>Eurotiales</taxon>
        <taxon>Aspergillaceae</taxon>
        <taxon>Aspergillus</taxon>
        <taxon>Aspergillus subgen. Nidulantes</taxon>
    </lineage>
</organism>
<evidence type="ECO:0000313" key="2">
    <source>
        <dbReference type="Proteomes" id="UP000244073"/>
    </source>
</evidence>
<dbReference type="EMBL" id="MSFN02000001">
    <property type="protein sequence ID" value="PTU24356.1"/>
    <property type="molecule type" value="Genomic_DNA"/>
</dbReference>